<dbReference type="PANTHER" id="PTHR45801:SF94">
    <property type="entry name" value="ZINC FINGER PROTEIN 10"/>
    <property type="match status" value="1"/>
</dbReference>
<evidence type="ECO:0000313" key="10">
    <source>
        <dbReference type="Proteomes" id="UP000818029"/>
    </source>
</evidence>
<name>A0A1U8LV09_GOSHI</name>
<accession>A0A1U8LV09</accession>
<dbReference type="GO" id="GO:0005634">
    <property type="term" value="C:nucleus"/>
    <property type="evidence" value="ECO:0007669"/>
    <property type="project" value="UniProtKB-SubCell"/>
</dbReference>
<keyword evidence="2" id="KW-0479">Metal-binding</keyword>
<reference evidence="11" key="2">
    <citation type="submission" date="2025-08" db="UniProtKB">
        <authorList>
            <consortium name="RefSeq"/>
        </authorList>
    </citation>
    <scope>IDENTIFICATION</scope>
</reference>
<dbReference type="AlphaFoldDB" id="A0A1U8LV09"/>
<dbReference type="SMART" id="SM00355">
    <property type="entry name" value="ZnF_C2H2"/>
    <property type="match status" value="1"/>
</dbReference>
<dbReference type="STRING" id="3635.A0A1U8LV09"/>
<dbReference type="Pfam" id="PF13912">
    <property type="entry name" value="zf-C2H2_6"/>
    <property type="match status" value="1"/>
</dbReference>
<dbReference type="GeneID" id="107930028"/>
<protein>
    <submittedName>
        <fullName evidence="11">Probable transcriptional regulator RABBIT EARS</fullName>
    </submittedName>
</protein>
<dbReference type="KEGG" id="ghi:107930028"/>
<evidence type="ECO:0000256" key="1">
    <source>
        <dbReference type="ARBA" id="ARBA00004123"/>
    </source>
</evidence>
<dbReference type="PANTHER" id="PTHR45801">
    <property type="entry name" value="OS07G0101800 PROTEIN"/>
    <property type="match status" value="1"/>
</dbReference>
<dbReference type="InterPro" id="IPR013087">
    <property type="entry name" value="Znf_C2H2_type"/>
</dbReference>
<evidence type="ECO:0000259" key="9">
    <source>
        <dbReference type="PROSITE" id="PS50157"/>
    </source>
</evidence>
<dbReference type="Proteomes" id="UP000818029">
    <property type="component" value="Chromosome A10"/>
</dbReference>
<dbReference type="OMA" id="SDTWEEQ"/>
<dbReference type="InterPro" id="IPR052426">
    <property type="entry name" value="Plant_dev_regulator"/>
</dbReference>
<keyword evidence="4" id="KW-0862">Zinc</keyword>
<proteinExistence type="predicted"/>
<dbReference type="RefSeq" id="XP_016717069.2">
    <property type="nucleotide sequence ID" value="XM_016861580.2"/>
</dbReference>
<dbReference type="PROSITE" id="PS00028">
    <property type="entry name" value="ZINC_FINGER_C2H2_1"/>
    <property type="match status" value="1"/>
</dbReference>
<evidence type="ECO:0000256" key="6">
    <source>
        <dbReference type="ARBA" id="ARBA00023163"/>
    </source>
</evidence>
<dbReference type="Gene3D" id="3.30.160.60">
    <property type="entry name" value="Classic Zinc Finger"/>
    <property type="match status" value="1"/>
</dbReference>
<evidence type="ECO:0000313" key="11">
    <source>
        <dbReference type="RefSeq" id="XP_016717069.2"/>
    </source>
</evidence>
<dbReference type="SUPFAM" id="SSF57667">
    <property type="entry name" value="beta-beta-alpha zinc fingers"/>
    <property type="match status" value="1"/>
</dbReference>
<evidence type="ECO:0000256" key="5">
    <source>
        <dbReference type="ARBA" id="ARBA00023015"/>
    </source>
</evidence>
<sequence length="206" mass="23309">MKQGDEQCWMWMMKKRPSSSQLLRSHFEVSMECLTDTWEEQAFAEDAARCLRGCIWPPRSYSCSFCNREFRSAQALGGHMNVHRRDRARLKQSLHGHHQYPNNEAAASKPKPQVDEAACTLDHSIDYSTATKRALNDVETSLSVGLSSVLFQNRPAVTCNKEAANNKRPKVAVSTLQCSPLEWQVLELKPASSMEDLDLELRLGVL</sequence>
<evidence type="ECO:0000256" key="2">
    <source>
        <dbReference type="ARBA" id="ARBA00022723"/>
    </source>
</evidence>
<evidence type="ECO:0000256" key="8">
    <source>
        <dbReference type="PROSITE-ProRule" id="PRU00042"/>
    </source>
</evidence>
<feature type="domain" description="C2H2-type" evidence="9">
    <location>
        <begin position="61"/>
        <end position="88"/>
    </location>
</feature>
<keyword evidence="3 8" id="KW-0863">Zinc-finger</keyword>
<dbReference type="PROSITE" id="PS50157">
    <property type="entry name" value="ZINC_FINGER_C2H2_2"/>
    <property type="match status" value="1"/>
</dbReference>
<comment type="subcellular location">
    <subcellularLocation>
        <location evidence="1">Nucleus</location>
    </subcellularLocation>
</comment>
<dbReference type="GO" id="GO:0008270">
    <property type="term" value="F:zinc ion binding"/>
    <property type="evidence" value="ECO:0007669"/>
    <property type="project" value="UniProtKB-KW"/>
</dbReference>
<evidence type="ECO:0000256" key="4">
    <source>
        <dbReference type="ARBA" id="ARBA00022833"/>
    </source>
</evidence>
<organism evidence="10 11">
    <name type="scientific">Gossypium hirsutum</name>
    <name type="common">Upland cotton</name>
    <name type="synonym">Gossypium mexicanum</name>
    <dbReference type="NCBI Taxonomy" id="3635"/>
    <lineage>
        <taxon>Eukaryota</taxon>
        <taxon>Viridiplantae</taxon>
        <taxon>Streptophyta</taxon>
        <taxon>Embryophyta</taxon>
        <taxon>Tracheophyta</taxon>
        <taxon>Spermatophyta</taxon>
        <taxon>Magnoliopsida</taxon>
        <taxon>eudicotyledons</taxon>
        <taxon>Gunneridae</taxon>
        <taxon>Pentapetalae</taxon>
        <taxon>rosids</taxon>
        <taxon>malvids</taxon>
        <taxon>Malvales</taxon>
        <taxon>Malvaceae</taxon>
        <taxon>Malvoideae</taxon>
        <taxon>Gossypium</taxon>
    </lineage>
</organism>
<dbReference type="PaxDb" id="3635-A0A1U8LV09"/>
<evidence type="ECO:0000256" key="7">
    <source>
        <dbReference type="ARBA" id="ARBA00023242"/>
    </source>
</evidence>
<reference evidence="10" key="1">
    <citation type="journal article" date="2020" name="Nat. Genet.">
        <title>Genomic diversifications of five Gossypium allopolyploid species and their impact on cotton improvement.</title>
        <authorList>
            <person name="Chen Z.J."/>
            <person name="Sreedasyam A."/>
            <person name="Ando A."/>
            <person name="Song Q."/>
            <person name="De Santiago L.M."/>
            <person name="Hulse-Kemp A.M."/>
            <person name="Ding M."/>
            <person name="Ye W."/>
            <person name="Kirkbride R.C."/>
            <person name="Jenkins J."/>
            <person name="Plott C."/>
            <person name="Lovell J."/>
            <person name="Lin Y.M."/>
            <person name="Vaughn R."/>
            <person name="Liu B."/>
            <person name="Simpson S."/>
            <person name="Scheffler B.E."/>
            <person name="Wen L."/>
            <person name="Saski C.A."/>
            <person name="Grover C.E."/>
            <person name="Hu G."/>
            <person name="Conover J.L."/>
            <person name="Carlson J.W."/>
            <person name="Shu S."/>
            <person name="Boston L.B."/>
            <person name="Williams M."/>
            <person name="Peterson D.G."/>
            <person name="McGee K."/>
            <person name="Jones D.C."/>
            <person name="Wendel J.F."/>
            <person name="Stelly D.M."/>
            <person name="Grimwood J."/>
            <person name="Schmutz J."/>
        </authorList>
    </citation>
    <scope>NUCLEOTIDE SEQUENCE [LARGE SCALE GENOMIC DNA]</scope>
    <source>
        <strain evidence="10">cv. TM-1</strain>
    </source>
</reference>
<evidence type="ECO:0000256" key="3">
    <source>
        <dbReference type="ARBA" id="ARBA00022771"/>
    </source>
</evidence>
<keyword evidence="6" id="KW-0804">Transcription</keyword>
<gene>
    <name evidence="11" type="primary">LOC107930028</name>
</gene>
<keyword evidence="10" id="KW-1185">Reference proteome</keyword>
<keyword evidence="7" id="KW-0539">Nucleus</keyword>
<dbReference type="InterPro" id="IPR036236">
    <property type="entry name" value="Znf_C2H2_sf"/>
</dbReference>
<keyword evidence="5" id="KW-0805">Transcription regulation</keyword>